<dbReference type="InterPro" id="IPR001036">
    <property type="entry name" value="Acrflvin-R"/>
</dbReference>
<dbReference type="GO" id="GO:0005886">
    <property type="term" value="C:plasma membrane"/>
    <property type="evidence" value="ECO:0007669"/>
    <property type="project" value="TreeGrafter"/>
</dbReference>
<accession>X0VLF8</accession>
<dbReference type="Pfam" id="PF00873">
    <property type="entry name" value="ACR_tran"/>
    <property type="match status" value="1"/>
</dbReference>
<dbReference type="GO" id="GO:0042910">
    <property type="term" value="F:xenobiotic transmembrane transporter activity"/>
    <property type="evidence" value="ECO:0007669"/>
    <property type="project" value="TreeGrafter"/>
</dbReference>
<dbReference type="Gene3D" id="3.30.70.1440">
    <property type="entry name" value="Multidrug efflux transporter AcrB pore domain"/>
    <property type="match status" value="1"/>
</dbReference>
<dbReference type="PANTHER" id="PTHR32063:SF0">
    <property type="entry name" value="SWARMING MOTILITY PROTEIN SWRC"/>
    <property type="match status" value="1"/>
</dbReference>
<dbReference type="Gene3D" id="3.30.70.1430">
    <property type="entry name" value="Multidrug efflux transporter AcrB pore domain"/>
    <property type="match status" value="1"/>
</dbReference>
<reference evidence="1" key="1">
    <citation type="journal article" date="2014" name="Front. Microbiol.">
        <title>High frequency of phylogenetically diverse reductive dehalogenase-homologous genes in deep subseafloor sedimentary metagenomes.</title>
        <authorList>
            <person name="Kawai M."/>
            <person name="Futagami T."/>
            <person name="Toyoda A."/>
            <person name="Takaki Y."/>
            <person name="Nishi S."/>
            <person name="Hori S."/>
            <person name="Arai W."/>
            <person name="Tsubouchi T."/>
            <person name="Morono Y."/>
            <person name="Uchiyama I."/>
            <person name="Ito T."/>
            <person name="Fujiyama A."/>
            <person name="Inagaki F."/>
            <person name="Takami H."/>
        </authorList>
    </citation>
    <scope>NUCLEOTIDE SEQUENCE</scope>
    <source>
        <strain evidence="1">Expedition CK06-06</strain>
    </source>
</reference>
<dbReference type="EMBL" id="BARS01038128">
    <property type="protein sequence ID" value="GAG19075.1"/>
    <property type="molecule type" value="Genomic_DNA"/>
</dbReference>
<dbReference type="SUPFAM" id="SSF82693">
    <property type="entry name" value="Multidrug efflux transporter AcrB pore domain, PN1, PN2, PC1 and PC2 subdomains"/>
    <property type="match status" value="1"/>
</dbReference>
<dbReference type="PANTHER" id="PTHR32063">
    <property type="match status" value="1"/>
</dbReference>
<proteinExistence type="predicted"/>
<protein>
    <recommendedName>
        <fullName evidence="2">Acriflavin resistance protein</fullName>
    </recommendedName>
</protein>
<dbReference type="InterPro" id="IPR027463">
    <property type="entry name" value="AcrB_DN_DC_subdom"/>
</dbReference>
<comment type="caution">
    <text evidence="1">The sequence shown here is derived from an EMBL/GenBank/DDBJ whole genome shotgun (WGS) entry which is preliminary data.</text>
</comment>
<organism evidence="1">
    <name type="scientific">marine sediment metagenome</name>
    <dbReference type="NCBI Taxonomy" id="412755"/>
    <lineage>
        <taxon>unclassified sequences</taxon>
        <taxon>metagenomes</taxon>
        <taxon>ecological metagenomes</taxon>
    </lineage>
</organism>
<dbReference type="Gene3D" id="3.30.2090.10">
    <property type="entry name" value="Multidrug efflux transporter AcrB TolC docking domain, DN and DC subdomains"/>
    <property type="match status" value="1"/>
</dbReference>
<dbReference type="SUPFAM" id="SSF82714">
    <property type="entry name" value="Multidrug efflux transporter AcrB TolC docking domain, DN and DC subdomains"/>
    <property type="match status" value="1"/>
</dbReference>
<evidence type="ECO:0000313" key="1">
    <source>
        <dbReference type="EMBL" id="GAG19075.1"/>
    </source>
</evidence>
<dbReference type="AlphaFoldDB" id="X0VLF8"/>
<evidence type="ECO:0008006" key="2">
    <source>
        <dbReference type="Google" id="ProtNLM"/>
    </source>
</evidence>
<gene>
    <name evidence="1" type="ORF">S01H1_58373</name>
</gene>
<name>X0VLF8_9ZZZZ</name>
<feature type="non-terminal residue" evidence="1">
    <location>
        <position position="256"/>
    </location>
</feature>
<sequence>MFAYWGSSTSGPGLMGRDQGSNLGRVTARLSYQKERKRSIFEIADGLRPLTSSFPGVKVRYITEDPLSNMLFGGGRAFNLELYGHDLKTASGVAKRIAKELSKIDGLTDIEISRKEKKPELQVIVDRDRASRLGLNVSDIGTTVETLFSGKTASRYREGGREYDILVRLKEKDREKISDLKNVFITSPTGKQVRLSNVARIEERLGPLKIERKNQQRVLRIMASISPGRGLGDVVRDVQGVLKNIRMPEGFFVNFG</sequence>